<gene>
    <name evidence="2" type="ORF">BV97_03710</name>
</gene>
<dbReference type="eggNOG" id="COG1484">
    <property type="taxonomic scope" value="Bacteria"/>
</dbReference>
<feature type="region of interest" description="Disordered" evidence="1">
    <location>
        <begin position="351"/>
        <end position="373"/>
    </location>
</feature>
<accession>A0A031JU77</accession>
<dbReference type="Proteomes" id="UP000024329">
    <property type="component" value="Unassembled WGS sequence"/>
</dbReference>
<protein>
    <submittedName>
        <fullName evidence="2">AAA ATPase</fullName>
    </submittedName>
</protein>
<organism evidence="2 3">
    <name type="scientific">Novosphingobium resinovorum</name>
    <dbReference type="NCBI Taxonomy" id="158500"/>
    <lineage>
        <taxon>Bacteria</taxon>
        <taxon>Pseudomonadati</taxon>
        <taxon>Pseudomonadota</taxon>
        <taxon>Alphaproteobacteria</taxon>
        <taxon>Sphingomonadales</taxon>
        <taxon>Sphingomonadaceae</taxon>
        <taxon>Novosphingobium</taxon>
    </lineage>
</organism>
<comment type="caution">
    <text evidence="2">The sequence shown here is derived from an EMBL/GenBank/DDBJ whole genome shotgun (WGS) entry which is preliminary data.</text>
</comment>
<name>A0A031JU77_9SPHN</name>
<proteinExistence type="predicted"/>
<evidence type="ECO:0000313" key="3">
    <source>
        <dbReference type="Proteomes" id="UP000024329"/>
    </source>
</evidence>
<feature type="compositionally biased region" description="Basic residues" evidence="1">
    <location>
        <begin position="354"/>
        <end position="368"/>
    </location>
</feature>
<dbReference type="RefSeq" id="WP_066863021.1">
    <property type="nucleotide sequence ID" value="NZ_JFYZ01000020.1"/>
</dbReference>
<sequence>MPSPTIDFRTIRPHHGSQHSGFEEAICQLAALETAPDAPFHRKGAGADAGLECYRVEADGSETGWQAKYFFEFGSSEASQLTESLSQAIARHPQLGRFIVGLPFNLSDGRVGNRISERDRWNRWVQARADAILPRVVTIELWDETQLIERFSRNEPQYAGRRHYWFDLLHFTPDWFQTRFAITRKALGTRYTPELNIELPIRRGLLAIARDPAFIESLTRLADELDEARHRTTDSVARILASGPAATQAADLDVRFRAISSLIRTASISPADPVPFDPWVRALDEASETLGVCSAAIWDLRTQQGGDRDEVRRVQFFVEHLYEAIEKVSGIIKRPVSRLANEHRLLVTGEAGTVKRRSKGTPDRRRRGTPFSDNMMLVC</sequence>
<evidence type="ECO:0000313" key="2">
    <source>
        <dbReference type="EMBL" id="EZP79927.1"/>
    </source>
</evidence>
<evidence type="ECO:0000256" key="1">
    <source>
        <dbReference type="SAM" id="MobiDB-lite"/>
    </source>
</evidence>
<dbReference type="AlphaFoldDB" id="A0A031JU77"/>
<reference evidence="2 3" key="1">
    <citation type="submission" date="2014-03" db="EMBL/GenBank/DDBJ databases">
        <title>Whole genome sequence of Novosphingobium resinovorum KF1.</title>
        <authorList>
            <person name="Gan H.M."/>
            <person name="Gan H.Y."/>
            <person name="Chew T.H."/>
            <person name="Savka M.A."/>
        </authorList>
    </citation>
    <scope>NUCLEOTIDE SEQUENCE [LARGE SCALE GENOMIC DNA]</scope>
    <source>
        <strain evidence="2 3">KF1</strain>
    </source>
</reference>
<dbReference type="EMBL" id="JFYZ01000020">
    <property type="protein sequence ID" value="EZP79927.1"/>
    <property type="molecule type" value="Genomic_DNA"/>
</dbReference>